<proteinExistence type="predicted"/>
<evidence type="ECO:0000313" key="1">
    <source>
        <dbReference type="EMBL" id="CEK82227.1"/>
    </source>
</evidence>
<accession>A0A0B7ANM7</accession>
<gene>
    <name evidence="1" type="primary">ORF130289</name>
</gene>
<name>A0A0B7ANM7_9EUPU</name>
<feature type="non-terminal residue" evidence="1">
    <location>
        <position position="84"/>
    </location>
</feature>
<dbReference type="AlphaFoldDB" id="A0A0B7ANM7"/>
<dbReference type="EMBL" id="HACG01035362">
    <property type="protein sequence ID" value="CEK82227.1"/>
    <property type="molecule type" value="Transcribed_RNA"/>
</dbReference>
<reference evidence="1" key="1">
    <citation type="submission" date="2014-12" db="EMBL/GenBank/DDBJ databases">
        <title>Insight into the proteome of Arion vulgaris.</title>
        <authorList>
            <person name="Aradska J."/>
            <person name="Bulat T."/>
            <person name="Smidak R."/>
            <person name="Sarate P."/>
            <person name="Gangsoo J."/>
            <person name="Sialana F."/>
            <person name="Bilban M."/>
            <person name="Lubec G."/>
        </authorList>
    </citation>
    <scope>NUCLEOTIDE SEQUENCE</scope>
    <source>
        <tissue evidence="1">Skin</tissue>
    </source>
</reference>
<protein>
    <submittedName>
        <fullName evidence="1">Uncharacterized protein</fullName>
    </submittedName>
</protein>
<organism evidence="1">
    <name type="scientific">Arion vulgaris</name>
    <dbReference type="NCBI Taxonomy" id="1028688"/>
    <lineage>
        <taxon>Eukaryota</taxon>
        <taxon>Metazoa</taxon>
        <taxon>Spiralia</taxon>
        <taxon>Lophotrochozoa</taxon>
        <taxon>Mollusca</taxon>
        <taxon>Gastropoda</taxon>
        <taxon>Heterobranchia</taxon>
        <taxon>Euthyneura</taxon>
        <taxon>Panpulmonata</taxon>
        <taxon>Eupulmonata</taxon>
        <taxon>Stylommatophora</taxon>
        <taxon>Helicina</taxon>
        <taxon>Arionoidea</taxon>
        <taxon>Arionidae</taxon>
        <taxon>Arion</taxon>
    </lineage>
</organism>
<sequence length="84" mass="10046">MYSGMFSQMTCYHSGTMQSLMCPKIMHSTEMTSSQENNMFYYTMKYNGNYSAEFMFFFYFFDQQHTMADMINIRTDVLPRCILP</sequence>